<evidence type="ECO:0000256" key="1">
    <source>
        <dbReference type="ARBA" id="ARBA00000085"/>
    </source>
</evidence>
<evidence type="ECO:0000259" key="9">
    <source>
        <dbReference type="SMART" id="SM00387"/>
    </source>
</evidence>
<evidence type="ECO:0000256" key="2">
    <source>
        <dbReference type="ARBA" id="ARBA00012438"/>
    </source>
</evidence>
<protein>
    <recommendedName>
        <fullName evidence="2">histidine kinase</fullName>
        <ecNumber evidence="2">2.7.13.3</ecNumber>
    </recommendedName>
</protein>
<keyword evidence="8" id="KW-0902">Two-component regulatory system</keyword>
<evidence type="ECO:0000256" key="6">
    <source>
        <dbReference type="ARBA" id="ARBA00022777"/>
    </source>
</evidence>
<dbReference type="AlphaFoldDB" id="A0A5N6BUN1"/>
<dbReference type="GO" id="GO:0000155">
    <property type="term" value="F:phosphorelay sensor kinase activity"/>
    <property type="evidence" value="ECO:0007669"/>
    <property type="project" value="InterPro"/>
</dbReference>
<evidence type="ECO:0000256" key="4">
    <source>
        <dbReference type="ARBA" id="ARBA00022679"/>
    </source>
</evidence>
<accession>A0A5N6BUN1</accession>
<name>A0A5N6BUN1_9ACTN</name>
<feature type="domain" description="Histidine kinase/HSP90-like ATPase" evidence="9">
    <location>
        <begin position="283"/>
        <end position="377"/>
    </location>
</feature>
<keyword evidence="5" id="KW-0547">Nucleotide-binding</keyword>
<comment type="caution">
    <text evidence="10">The sequence shown here is derived from an EMBL/GenBank/DDBJ whole genome shotgun (WGS) entry which is preliminary data.</text>
</comment>
<keyword evidence="7" id="KW-0067">ATP-binding</keyword>
<dbReference type="Gene3D" id="3.30.565.10">
    <property type="entry name" value="Histidine kinase-like ATPase, C-terminal domain"/>
    <property type="match status" value="1"/>
</dbReference>
<dbReference type="InterPro" id="IPR011712">
    <property type="entry name" value="Sig_transdc_His_kin_sub3_dim/P"/>
</dbReference>
<dbReference type="CDD" id="cd16917">
    <property type="entry name" value="HATPase_UhpB-NarQ-NarX-like"/>
    <property type="match status" value="1"/>
</dbReference>
<proteinExistence type="predicted"/>
<evidence type="ECO:0000313" key="10">
    <source>
        <dbReference type="EMBL" id="KAB8184185.1"/>
    </source>
</evidence>
<dbReference type="InterPro" id="IPR036890">
    <property type="entry name" value="HATPase_C_sf"/>
</dbReference>
<evidence type="ECO:0000256" key="8">
    <source>
        <dbReference type="ARBA" id="ARBA00023012"/>
    </source>
</evidence>
<gene>
    <name evidence="10" type="ORF">FH610_017865</name>
</gene>
<keyword evidence="3" id="KW-0597">Phosphoprotein</keyword>
<dbReference type="InterPro" id="IPR050482">
    <property type="entry name" value="Sensor_HK_TwoCompSys"/>
</dbReference>
<dbReference type="GO" id="GO:0016020">
    <property type="term" value="C:membrane"/>
    <property type="evidence" value="ECO:0007669"/>
    <property type="project" value="InterPro"/>
</dbReference>
<dbReference type="InterPro" id="IPR003594">
    <property type="entry name" value="HATPase_dom"/>
</dbReference>
<evidence type="ECO:0000256" key="7">
    <source>
        <dbReference type="ARBA" id="ARBA00022840"/>
    </source>
</evidence>
<dbReference type="EC" id="2.7.13.3" evidence="2"/>
<dbReference type="Pfam" id="PF02518">
    <property type="entry name" value="HATPase_c"/>
    <property type="match status" value="1"/>
</dbReference>
<evidence type="ECO:0000313" key="11">
    <source>
        <dbReference type="Proteomes" id="UP000313066"/>
    </source>
</evidence>
<evidence type="ECO:0000256" key="5">
    <source>
        <dbReference type="ARBA" id="ARBA00022741"/>
    </source>
</evidence>
<dbReference type="Pfam" id="PF07730">
    <property type="entry name" value="HisKA_3"/>
    <property type="match status" value="1"/>
</dbReference>
<evidence type="ECO:0000256" key="3">
    <source>
        <dbReference type="ARBA" id="ARBA00022553"/>
    </source>
</evidence>
<dbReference type="GO" id="GO:0005524">
    <property type="term" value="F:ATP binding"/>
    <property type="evidence" value="ECO:0007669"/>
    <property type="project" value="UniProtKB-KW"/>
</dbReference>
<sequence length="382" mass="40463">MSLSSLKTRLQSRLRRRLRSLPPPVVDAALVLAVLAGQSAPFLFTQPGPGRPPWTVAEYLPVLGASIPLLWRRLAPVTCHVVVAASMGWYALYDPVQPAQPIWYGSLVAMYTVAEKSPPVRRYLSGAFVGLGFLIQTGPVTTARGVVLWAGAYAVGRAAAIRQAYAAELEARAAERERARIARDMHDILAHAVSLMVVQAEAGPVVVRSDPDRAEKTFDAIAAAGRDAMAQLRRMLGVLKETEASRDPQPTLGRLPNLVAAVSATGPRTTLTVRGRPRPVPPDLDVAAYRVVQESLTNIVKHARAASATVAVDWEDDALVITVTDDGRGPGTPNPAGGGNGLIGIRERAAACGGQAAFGPGPDGTGFRVRVRLPLVATAVAR</sequence>
<dbReference type="PANTHER" id="PTHR24421">
    <property type="entry name" value="NITRATE/NITRITE SENSOR PROTEIN NARX-RELATED"/>
    <property type="match status" value="1"/>
</dbReference>
<keyword evidence="6 10" id="KW-0418">Kinase</keyword>
<dbReference type="SUPFAM" id="SSF55874">
    <property type="entry name" value="ATPase domain of HSP90 chaperone/DNA topoisomerase II/histidine kinase"/>
    <property type="match status" value="1"/>
</dbReference>
<dbReference type="EMBL" id="VDMA02000008">
    <property type="protein sequence ID" value="KAB8184185.1"/>
    <property type="molecule type" value="Genomic_DNA"/>
</dbReference>
<dbReference type="PANTHER" id="PTHR24421:SF10">
    <property type="entry name" value="NITRATE_NITRITE SENSOR PROTEIN NARQ"/>
    <property type="match status" value="1"/>
</dbReference>
<dbReference type="Proteomes" id="UP000313066">
    <property type="component" value="Unassembled WGS sequence"/>
</dbReference>
<keyword evidence="4" id="KW-0808">Transferase</keyword>
<dbReference type="Gene3D" id="1.20.5.1930">
    <property type="match status" value="1"/>
</dbReference>
<dbReference type="GO" id="GO:0046983">
    <property type="term" value="F:protein dimerization activity"/>
    <property type="evidence" value="ECO:0007669"/>
    <property type="project" value="InterPro"/>
</dbReference>
<dbReference type="SMART" id="SM00387">
    <property type="entry name" value="HATPase_c"/>
    <property type="match status" value="1"/>
</dbReference>
<reference evidence="10 11" key="1">
    <citation type="submission" date="2019-10" db="EMBL/GenBank/DDBJ databases">
        <title>Nonomuraea sp. nov., isolated from Phyllanthus amarus.</title>
        <authorList>
            <person name="Klykleung N."/>
            <person name="Tanasupawat S."/>
        </authorList>
    </citation>
    <scope>NUCLEOTIDE SEQUENCE [LARGE SCALE GENOMIC DNA]</scope>
    <source>
        <strain evidence="10 11">CR1-09</strain>
    </source>
</reference>
<organism evidence="10 11">
    <name type="scientific">Microbispora catharanthi</name>
    <dbReference type="NCBI Taxonomy" id="1712871"/>
    <lineage>
        <taxon>Bacteria</taxon>
        <taxon>Bacillati</taxon>
        <taxon>Actinomycetota</taxon>
        <taxon>Actinomycetes</taxon>
        <taxon>Streptosporangiales</taxon>
        <taxon>Streptosporangiaceae</taxon>
        <taxon>Microbispora</taxon>
    </lineage>
</organism>
<comment type="catalytic activity">
    <reaction evidence="1">
        <text>ATP + protein L-histidine = ADP + protein N-phospho-L-histidine.</text>
        <dbReference type="EC" id="2.7.13.3"/>
    </reaction>
</comment>
<keyword evidence="11" id="KW-1185">Reference proteome</keyword>